<feature type="chain" id="PRO_5046401625" evidence="2">
    <location>
        <begin position="22"/>
        <end position="948"/>
    </location>
</feature>
<feature type="domain" description="Secretion system C-terminal sorting" evidence="3">
    <location>
        <begin position="876"/>
        <end position="941"/>
    </location>
</feature>
<proteinExistence type="predicted"/>
<evidence type="ECO:0000256" key="2">
    <source>
        <dbReference type="SAM" id="SignalP"/>
    </source>
</evidence>
<dbReference type="EMBL" id="JBHUOS010000010">
    <property type="protein sequence ID" value="MFD2916596.1"/>
    <property type="molecule type" value="Genomic_DNA"/>
</dbReference>
<accession>A0ABW5ZXE5</accession>
<evidence type="ECO:0000313" key="4">
    <source>
        <dbReference type="EMBL" id="MFD2916596.1"/>
    </source>
</evidence>
<dbReference type="Proteomes" id="UP001597548">
    <property type="component" value="Unassembled WGS sequence"/>
</dbReference>
<reference evidence="5" key="1">
    <citation type="journal article" date="2019" name="Int. J. Syst. Evol. Microbiol.">
        <title>The Global Catalogue of Microorganisms (GCM) 10K type strain sequencing project: providing services to taxonomists for standard genome sequencing and annotation.</title>
        <authorList>
            <consortium name="The Broad Institute Genomics Platform"/>
            <consortium name="The Broad Institute Genome Sequencing Center for Infectious Disease"/>
            <person name="Wu L."/>
            <person name="Ma J."/>
        </authorList>
    </citation>
    <scope>NUCLEOTIDE SEQUENCE [LARGE SCALE GENOMIC DNA]</scope>
    <source>
        <strain evidence="5">KCTC 32514</strain>
    </source>
</reference>
<sequence>MKKGLLFVLFVNITLTVFSQATYTVNSTDDLPDVNINDTVCADINGDCTLRAAIQNSNKTSNKDTIEFNISGTAPFTILLEASELPTIGYPVVIDGRTQMEYATSNTPVIEIDGSGLPINNSGLKIYGFSDNSEIYGLSIGGFQRLDVSPFTGGYGIDVYSQNNIIQSNYIGLKPDCTTLNPNQWGVYFYNSGNNTFGGTGDYEENVVSGNYSGGVTFDGLESSNNTVQGNLLGTDATGLLPRGNRFNLQLLNAPNNIIGGNTPEARNILSGGVNSQSADVDGTGISITGVNSINNTIIGNYIGTDITGTQAMPNARAGILLLFGASNNNIGGEETGEGNLISGNGFYGIYLQGGAGINPVASNSIKGNYIGVDATGNSALPNSRGIMMLTGEIDANIIGGTTPSAKNVISGNTSAGVAIFSGENNQILGNYIGTNASGTTILGNNTGIDLRSGNNSVGGQTAGSRNIISGNYIGIEISGNTSSGCSIKGNYIGLNAAGNAALANTTGISLIFSANNSIIGGPNPSDRNIISGNAIRGLSITGTSHTIQNNYIGLNPAGNGIIKNGNEGIRFNGNLLGTQVSENTISGNGTVSTSAINVNFNSANNVHFFNNKVGTLPDGNTGVTNIGVGLVLNNSSTNTIGGVSEIDGNIIGNHNLNAVTMVFNCSNNTFSYNKIGVGIDGVSDIGNGLIGIANSGSNSNNLITNNTIANNQKGIELNPALGIPINMAIVENSIYDNSVIGIDLIGTTENDVDDADTGVNNLQNTPEISVVNRLAGTAMEITYSVPSSIANSAYPLTIEFFGASSGQGKIFIDSDVYTAVGTKTVTINLPTGFDPIDFANIVATATDANGNTSEFGIGTDVTLSVSQNEITGFKVYPNPVSNQLFIKSPASESYSLRVMNALGQLVLSEKGNTTSTTLDVSNLSKGLYLLNIVSEDGNSETIKFIKN</sequence>
<gene>
    <name evidence="4" type="ORF">ACFS29_13155</name>
</gene>
<dbReference type="Pfam" id="PF18962">
    <property type="entry name" value="Por_Secre_tail"/>
    <property type="match status" value="1"/>
</dbReference>
<dbReference type="SMART" id="SM00710">
    <property type="entry name" value="PbH1"/>
    <property type="match status" value="12"/>
</dbReference>
<evidence type="ECO:0000256" key="1">
    <source>
        <dbReference type="ARBA" id="ARBA00022729"/>
    </source>
</evidence>
<evidence type="ECO:0000259" key="3">
    <source>
        <dbReference type="Pfam" id="PF18962"/>
    </source>
</evidence>
<dbReference type="NCBIfam" id="TIGR04183">
    <property type="entry name" value="Por_Secre_tail"/>
    <property type="match status" value="1"/>
</dbReference>
<protein>
    <submittedName>
        <fullName evidence="4">Beta strand repeat-containing protein</fullName>
    </submittedName>
</protein>
<dbReference type="InterPro" id="IPR026444">
    <property type="entry name" value="Secre_tail"/>
</dbReference>
<feature type="signal peptide" evidence="2">
    <location>
        <begin position="1"/>
        <end position="21"/>
    </location>
</feature>
<comment type="caution">
    <text evidence="4">The sequence shown here is derived from an EMBL/GenBank/DDBJ whole genome shotgun (WGS) entry which is preliminary data.</text>
</comment>
<keyword evidence="1 2" id="KW-0732">Signal</keyword>
<name>A0ABW5ZXE5_9FLAO</name>
<dbReference type="RefSeq" id="WP_194506539.1">
    <property type="nucleotide sequence ID" value="NZ_JADILU010000001.1"/>
</dbReference>
<dbReference type="InterPro" id="IPR006626">
    <property type="entry name" value="PbH1"/>
</dbReference>
<evidence type="ECO:0000313" key="5">
    <source>
        <dbReference type="Proteomes" id="UP001597548"/>
    </source>
</evidence>
<keyword evidence="5" id="KW-1185">Reference proteome</keyword>
<organism evidence="4 5">
    <name type="scientific">Psychroserpens luteus</name>
    <dbReference type="NCBI Taxonomy" id="1434066"/>
    <lineage>
        <taxon>Bacteria</taxon>
        <taxon>Pseudomonadati</taxon>
        <taxon>Bacteroidota</taxon>
        <taxon>Flavobacteriia</taxon>
        <taxon>Flavobacteriales</taxon>
        <taxon>Flavobacteriaceae</taxon>
        <taxon>Psychroserpens</taxon>
    </lineage>
</organism>